<protein>
    <submittedName>
        <fullName evidence="2">M23 family metallopeptidase</fullName>
        <ecNumber evidence="2">3.4.24.-</ecNumber>
    </submittedName>
</protein>
<keyword evidence="3" id="KW-1185">Reference proteome</keyword>
<name>A0ABU5H2M2_9BACT</name>
<organism evidence="2 3">
    <name type="scientific">Hyalangium rubrum</name>
    <dbReference type="NCBI Taxonomy" id="3103134"/>
    <lineage>
        <taxon>Bacteria</taxon>
        <taxon>Pseudomonadati</taxon>
        <taxon>Myxococcota</taxon>
        <taxon>Myxococcia</taxon>
        <taxon>Myxococcales</taxon>
        <taxon>Cystobacterineae</taxon>
        <taxon>Archangiaceae</taxon>
        <taxon>Hyalangium</taxon>
    </lineage>
</organism>
<evidence type="ECO:0000259" key="1">
    <source>
        <dbReference type="Pfam" id="PF01551"/>
    </source>
</evidence>
<dbReference type="InterPro" id="IPR050570">
    <property type="entry name" value="Cell_wall_metabolism_enzyme"/>
</dbReference>
<evidence type="ECO:0000313" key="3">
    <source>
        <dbReference type="Proteomes" id="UP001291309"/>
    </source>
</evidence>
<dbReference type="Gene3D" id="2.70.70.10">
    <property type="entry name" value="Glucose Permease (Domain IIA)"/>
    <property type="match status" value="1"/>
</dbReference>
<gene>
    <name evidence="2" type="ORF">SYV04_15000</name>
</gene>
<dbReference type="CDD" id="cd12797">
    <property type="entry name" value="M23_peptidase"/>
    <property type="match status" value="1"/>
</dbReference>
<proteinExistence type="predicted"/>
<feature type="domain" description="M23ase beta-sheet core" evidence="1">
    <location>
        <begin position="214"/>
        <end position="308"/>
    </location>
</feature>
<evidence type="ECO:0000313" key="2">
    <source>
        <dbReference type="EMBL" id="MDY7227720.1"/>
    </source>
</evidence>
<dbReference type="SUPFAM" id="SSF51261">
    <property type="entry name" value="Duplicated hybrid motif"/>
    <property type="match status" value="1"/>
</dbReference>
<dbReference type="EC" id="3.4.24.-" evidence="2"/>
<dbReference type="RefSeq" id="WP_321546434.1">
    <property type="nucleotide sequence ID" value="NZ_JAXIVS010000004.1"/>
</dbReference>
<dbReference type="Pfam" id="PF01551">
    <property type="entry name" value="Peptidase_M23"/>
    <property type="match status" value="1"/>
</dbReference>
<sequence>MRPLVACLLALALGACQPSPEFRRRPSPLDSRSLEASYTWRSAPRVAPDLDEAQALALAARTVLQTLPEEEQRRILESWLPFSPAPTFVAVLTPEGGVAPAPELASSRREVDLLALVRALHAKHGTRVLTLSAFFLGPEPMERARKRLRQAPERISTAALSRVLRRRERPLLRQVREAERWATLYGLGWPVDRSWRVTSRFGPRIHPILGGLSEHRGIDIATPVGTEVRAPASGVVTRVLQGPVNGHWIELDHGSGVRTHYCHLSLVEVKRGQQVQAGELVARSGDTGRVTGPHLHYQVKLPGGYVDPLGSRASVELVAAPLVLAPAPLATLPSAQ</sequence>
<dbReference type="InterPro" id="IPR011055">
    <property type="entry name" value="Dup_hybrid_motif"/>
</dbReference>
<accession>A0ABU5H2M2</accession>
<dbReference type="PROSITE" id="PS51257">
    <property type="entry name" value="PROKAR_LIPOPROTEIN"/>
    <property type="match status" value="1"/>
</dbReference>
<reference evidence="2 3" key="1">
    <citation type="submission" date="2023-12" db="EMBL/GenBank/DDBJ databases">
        <title>the genome sequence of Hyalangium sp. s54d21.</title>
        <authorList>
            <person name="Zhang X."/>
        </authorList>
    </citation>
    <scope>NUCLEOTIDE SEQUENCE [LARGE SCALE GENOMIC DNA]</scope>
    <source>
        <strain evidence="3">s54d21</strain>
    </source>
</reference>
<dbReference type="PANTHER" id="PTHR21666">
    <property type="entry name" value="PEPTIDASE-RELATED"/>
    <property type="match status" value="1"/>
</dbReference>
<dbReference type="Proteomes" id="UP001291309">
    <property type="component" value="Unassembled WGS sequence"/>
</dbReference>
<comment type="caution">
    <text evidence="2">The sequence shown here is derived from an EMBL/GenBank/DDBJ whole genome shotgun (WGS) entry which is preliminary data.</text>
</comment>
<dbReference type="InterPro" id="IPR016047">
    <property type="entry name" value="M23ase_b-sheet_dom"/>
</dbReference>
<dbReference type="PANTHER" id="PTHR21666:SF270">
    <property type="entry name" value="MUREIN HYDROLASE ACTIVATOR ENVC"/>
    <property type="match status" value="1"/>
</dbReference>
<dbReference type="EMBL" id="JAXIVS010000004">
    <property type="protein sequence ID" value="MDY7227720.1"/>
    <property type="molecule type" value="Genomic_DNA"/>
</dbReference>
<dbReference type="GO" id="GO:0016787">
    <property type="term" value="F:hydrolase activity"/>
    <property type="evidence" value="ECO:0007669"/>
    <property type="project" value="UniProtKB-KW"/>
</dbReference>
<keyword evidence="2" id="KW-0378">Hydrolase</keyword>